<gene>
    <name evidence="2" type="ORF">BpHYR1_009609</name>
</gene>
<dbReference type="OrthoDB" id="10590337at2759"/>
<name>A0A3M7T662_BRAPC</name>
<proteinExistence type="predicted"/>
<dbReference type="AlphaFoldDB" id="A0A3M7T662"/>
<reference evidence="2 3" key="1">
    <citation type="journal article" date="2018" name="Sci. Rep.">
        <title>Genomic signatures of local adaptation to the degree of environmental predictability in rotifers.</title>
        <authorList>
            <person name="Franch-Gras L."/>
            <person name="Hahn C."/>
            <person name="Garcia-Roger E.M."/>
            <person name="Carmona M.J."/>
            <person name="Serra M."/>
            <person name="Gomez A."/>
        </authorList>
    </citation>
    <scope>NUCLEOTIDE SEQUENCE [LARGE SCALE GENOMIC DNA]</scope>
    <source>
        <strain evidence="2">HYR1</strain>
    </source>
</reference>
<protein>
    <submittedName>
        <fullName evidence="2">Uncharacterized protein</fullName>
    </submittedName>
</protein>
<accession>A0A3M7T662</accession>
<dbReference type="EMBL" id="REGN01000239">
    <property type="protein sequence ID" value="RNA43318.1"/>
    <property type="molecule type" value="Genomic_DNA"/>
</dbReference>
<keyword evidence="3" id="KW-1185">Reference proteome</keyword>
<organism evidence="2 3">
    <name type="scientific">Brachionus plicatilis</name>
    <name type="common">Marine rotifer</name>
    <name type="synonym">Brachionus muelleri</name>
    <dbReference type="NCBI Taxonomy" id="10195"/>
    <lineage>
        <taxon>Eukaryota</taxon>
        <taxon>Metazoa</taxon>
        <taxon>Spiralia</taxon>
        <taxon>Gnathifera</taxon>
        <taxon>Rotifera</taxon>
        <taxon>Eurotatoria</taxon>
        <taxon>Monogononta</taxon>
        <taxon>Pseudotrocha</taxon>
        <taxon>Ploima</taxon>
        <taxon>Brachionidae</taxon>
        <taxon>Brachionus</taxon>
    </lineage>
</organism>
<sequence>MVKNLSTLFSKTSSSSSSSSSELTESTKASLGQPSAIVCAPDRKVSNASILTTSTVSSNSSDSSYSAKMSKASFVHAKISEDPETANFSCAHRRSCGSIDLTALLGRAGVVGLLDRADQDARIKNQLLRKHASSTQLEWHAAPGAQRSAEPNIKIVMNCEEEEAHKANSLNSSQLESKLRANASSLRCDSRQYRSNSCSGGALAMSPTIVNNYLSVPEQGVSLAKNRKTSASSILDKANRYELDMLQAKFCANCYAESECRFFLSDNQSTNSANSNNQSNNASSSNICFEFLSSESLANEREAESACSLKSHILNSHTSAGINLTKSAADILLANVNFKGDSLTIGHNFSKLVSWCCFFGSCLLCDQ</sequence>
<evidence type="ECO:0000313" key="3">
    <source>
        <dbReference type="Proteomes" id="UP000276133"/>
    </source>
</evidence>
<comment type="caution">
    <text evidence="2">The sequence shown here is derived from an EMBL/GenBank/DDBJ whole genome shotgun (WGS) entry which is preliminary data.</text>
</comment>
<feature type="region of interest" description="Disordered" evidence="1">
    <location>
        <begin position="1"/>
        <end position="27"/>
    </location>
</feature>
<dbReference type="Proteomes" id="UP000276133">
    <property type="component" value="Unassembled WGS sequence"/>
</dbReference>
<evidence type="ECO:0000313" key="2">
    <source>
        <dbReference type="EMBL" id="RNA43318.1"/>
    </source>
</evidence>
<evidence type="ECO:0000256" key="1">
    <source>
        <dbReference type="SAM" id="MobiDB-lite"/>
    </source>
</evidence>